<keyword evidence="2 5" id="KW-0812">Transmembrane</keyword>
<dbReference type="PANTHER" id="PTHR23542:SF1">
    <property type="entry name" value="MAJOR FACILITATOR SUPERFAMILY (MFS) PROFILE DOMAIN-CONTAINING PROTEIN"/>
    <property type="match status" value="1"/>
</dbReference>
<evidence type="ECO:0000256" key="2">
    <source>
        <dbReference type="ARBA" id="ARBA00022692"/>
    </source>
</evidence>
<keyword evidence="3 5" id="KW-1133">Transmembrane helix</keyword>
<feature type="domain" description="Major facilitator superfamily (MFS) profile" evidence="6">
    <location>
        <begin position="236"/>
        <end position="429"/>
    </location>
</feature>
<feature type="transmembrane region" description="Helical" evidence="5">
    <location>
        <begin position="362"/>
        <end position="381"/>
    </location>
</feature>
<gene>
    <name evidence="7" type="ORF">MPLG2_3015</name>
</gene>
<evidence type="ECO:0000256" key="3">
    <source>
        <dbReference type="ARBA" id="ARBA00022989"/>
    </source>
</evidence>
<protein>
    <recommendedName>
        <fullName evidence="6">Major facilitator superfamily (MFS) profile domain-containing protein</fullName>
    </recommendedName>
</protein>
<dbReference type="InterPro" id="IPR020846">
    <property type="entry name" value="MFS_dom"/>
</dbReference>
<dbReference type="InterPro" id="IPR011701">
    <property type="entry name" value="MFS"/>
</dbReference>
<evidence type="ECO:0000259" key="6">
    <source>
        <dbReference type="PROSITE" id="PS50850"/>
    </source>
</evidence>
<keyword evidence="8" id="KW-1185">Reference proteome</keyword>
<feature type="transmembrane region" description="Helical" evidence="5">
    <location>
        <begin position="37"/>
        <end position="59"/>
    </location>
</feature>
<feature type="transmembrane region" description="Helical" evidence="5">
    <location>
        <begin position="275"/>
        <end position="293"/>
    </location>
</feature>
<feature type="transmembrane region" description="Helical" evidence="5">
    <location>
        <begin position="393"/>
        <end position="412"/>
    </location>
</feature>
<dbReference type="EMBL" id="LT985188">
    <property type="protein sequence ID" value="SPD88045.1"/>
    <property type="molecule type" value="Genomic_DNA"/>
</dbReference>
<feature type="transmembrane region" description="Helical" evidence="5">
    <location>
        <begin position="328"/>
        <end position="350"/>
    </location>
</feature>
<evidence type="ECO:0000256" key="5">
    <source>
        <dbReference type="SAM" id="Phobius"/>
    </source>
</evidence>
<dbReference type="SUPFAM" id="SSF103473">
    <property type="entry name" value="MFS general substrate transporter"/>
    <property type="match status" value="1"/>
</dbReference>
<sequence length="429" mass="43580">MLPTMPRGKVGDKVDRRTAMAQHLGYRTLLRSMGPTFTTLAIVGRLPTSILPLALLLYAQSQLGSFALAGLATAALSLGGASGAVLIGHLSDTLGHRVVGVGTTLVQTVALIGFLLTCRPDAPLPAMLTCAALAGFANPQLGAMARARWSQAAAVRDDRGPYTAAAMAWEGAVDEVSFVVGPVLATTLAALAPAAPVLLAIGLAWVGQVGFALHRTALPPARHGRARHPDSPDRIDWTLLVLLGVVTGAVGLLFGGSQTAIAAFFTLRGEQAVTGLVYGTMAVGSASMGLLSNRLPARFSLSDRIVVFGLGSALTAPLLVVAWDAATMALACLIVGVMVGPTLVTAYALAERIAPPERLSTVLTVLSTVGVVGVAAGSAVAGQLIEAFSPQQAAWTATLGGALATLAGLVVMRRVGGSGASGPRRGSQP</sequence>
<evidence type="ECO:0000256" key="1">
    <source>
        <dbReference type="ARBA" id="ARBA00004651"/>
    </source>
</evidence>
<dbReference type="AlphaFoldDB" id="A0A2N9JJ02"/>
<dbReference type="GO" id="GO:0022857">
    <property type="term" value="F:transmembrane transporter activity"/>
    <property type="evidence" value="ECO:0007669"/>
    <property type="project" value="InterPro"/>
</dbReference>
<dbReference type="Pfam" id="PF07690">
    <property type="entry name" value="MFS_1"/>
    <property type="match status" value="1"/>
</dbReference>
<dbReference type="Proteomes" id="UP000238164">
    <property type="component" value="Chromosome 1"/>
</dbReference>
<name>A0A2N9JJ02_9ACTN</name>
<accession>A0A2N9JJ02</accession>
<evidence type="ECO:0000313" key="7">
    <source>
        <dbReference type="EMBL" id="SPD88045.1"/>
    </source>
</evidence>
<evidence type="ECO:0000256" key="4">
    <source>
        <dbReference type="ARBA" id="ARBA00023136"/>
    </source>
</evidence>
<comment type="subcellular location">
    <subcellularLocation>
        <location evidence="1">Cell membrane</location>
        <topology evidence="1">Multi-pass membrane protein</topology>
    </subcellularLocation>
</comment>
<dbReference type="GO" id="GO:0005886">
    <property type="term" value="C:plasma membrane"/>
    <property type="evidence" value="ECO:0007669"/>
    <property type="project" value="UniProtKB-SubCell"/>
</dbReference>
<feature type="transmembrane region" description="Helical" evidence="5">
    <location>
        <begin position="235"/>
        <end position="255"/>
    </location>
</feature>
<feature type="transmembrane region" description="Helical" evidence="5">
    <location>
        <begin position="188"/>
        <end position="214"/>
    </location>
</feature>
<organism evidence="7 8">
    <name type="scientific">Micropruina glycogenica</name>
    <dbReference type="NCBI Taxonomy" id="75385"/>
    <lineage>
        <taxon>Bacteria</taxon>
        <taxon>Bacillati</taxon>
        <taxon>Actinomycetota</taxon>
        <taxon>Actinomycetes</taxon>
        <taxon>Propionibacteriales</taxon>
        <taxon>Nocardioidaceae</taxon>
        <taxon>Micropruina</taxon>
    </lineage>
</organism>
<feature type="transmembrane region" description="Helical" evidence="5">
    <location>
        <begin position="65"/>
        <end position="86"/>
    </location>
</feature>
<evidence type="ECO:0000313" key="8">
    <source>
        <dbReference type="Proteomes" id="UP000238164"/>
    </source>
</evidence>
<feature type="transmembrane region" description="Helical" evidence="5">
    <location>
        <begin position="98"/>
        <end position="117"/>
    </location>
</feature>
<keyword evidence="4 5" id="KW-0472">Membrane</keyword>
<dbReference type="KEGG" id="mgg:MPLG2_3015"/>
<dbReference type="Gene3D" id="1.20.1250.20">
    <property type="entry name" value="MFS general substrate transporter like domains"/>
    <property type="match status" value="1"/>
</dbReference>
<dbReference type="InterPro" id="IPR036259">
    <property type="entry name" value="MFS_trans_sf"/>
</dbReference>
<reference evidence="7 8" key="1">
    <citation type="submission" date="2018-02" db="EMBL/GenBank/DDBJ databases">
        <authorList>
            <person name="Cohen D.B."/>
            <person name="Kent A.D."/>
        </authorList>
    </citation>
    <scope>NUCLEOTIDE SEQUENCE [LARGE SCALE GENOMIC DNA]</scope>
    <source>
        <strain evidence="7">1</strain>
    </source>
</reference>
<proteinExistence type="predicted"/>
<dbReference type="PROSITE" id="PS50850">
    <property type="entry name" value="MFS"/>
    <property type="match status" value="1"/>
</dbReference>
<feature type="transmembrane region" description="Helical" evidence="5">
    <location>
        <begin position="305"/>
        <end position="322"/>
    </location>
</feature>
<dbReference type="PANTHER" id="PTHR23542">
    <property type="match status" value="1"/>
</dbReference>